<organism evidence="1 2">
    <name type="scientific">Denitrovibrio acetiphilus (strain DSM 12809 / NBRC 114555 / N2460)</name>
    <dbReference type="NCBI Taxonomy" id="522772"/>
    <lineage>
        <taxon>Bacteria</taxon>
        <taxon>Pseudomonadati</taxon>
        <taxon>Deferribacterota</taxon>
        <taxon>Deferribacteres</taxon>
        <taxon>Deferribacterales</taxon>
        <taxon>Geovibrionaceae</taxon>
        <taxon>Denitrovibrio</taxon>
    </lineage>
</organism>
<dbReference type="OrthoDB" id="9783678at2"/>
<sequence>MSYRGLEDAHLTYYKLLDGMNIKQGGKVCDSSFNDFVTAKYLAEKNLFDKVYAMTVDKMIVQDKIEPMRCGPMIAQTMRRVRVDAHMCLGGTFNYIPVHDVTHALHSSLNAGGSIYIAVYPNVYDSQGRDVLMMLSELAQLPVKDKLTRWSVTVTNSITNMFTRIENEEVIADSSIGEIISLLSAEHYKQQLFRSNVEYEKFFQPLSADQKYYMSWNVLKGMRL</sequence>
<dbReference type="PaxDb" id="522772-Dacet_1198"/>
<proteinExistence type="predicted"/>
<keyword evidence="2" id="KW-1185">Reference proteome</keyword>
<reference evidence="1 2" key="1">
    <citation type="journal article" date="2010" name="Stand. Genomic Sci.">
        <title>Complete genome sequence of Denitrovibrio acetiphilus type strain (N2460).</title>
        <authorList>
            <person name="Kiss H."/>
            <person name="Lang E."/>
            <person name="Lapidus A."/>
            <person name="Copeland A."/>
            <person name="Nolan M."/>
            <person name="Glavina Del Rio T."/>
            <person name="Chen F."/>
            <person name="Lucas S."/>
            <person name="Tice H."/>
            <person name="Cheng J.F."/>
            <person name="Han C."/>
            <person name="Goodwin L."/>
            <person name="Pitluck S."/>
            <person name="Liolios K."/>
            <person name="Pati A."/>
            <person name="Ivanova N."/>
            <person name="Mavromatis K."/>
            <person name="Chen A."/>
            <person name="Palaniappan K."/>
            <person name="Land M."/>
            <person name="Hauser L."/>
            <person name="Chang Y.J."/>
            <person name="Jeffries C.D."/>
            <person name="Detter J.C."/>
            <person name="Brettin T."/>
            <person name="Spring S."/>
            <person name="Rohde M."/>
            <person name="Goker M."/>
            <person name="Woyke T."/>
            <person name="Bristow J."/>
            <person name="Eisen J.A."/>
            <person name="Markowitz V."/>
            <person name="Hugenholtz P."/>
            <person name="Kyrpides N.C."/>
            <person name="Klenk H.P."/>
        </authorList>
    </citation>
    <scope>NUCLEOTIDE SEQUENCE [LARGE SCALE GENOMIC DNA]</scope>
    <source>
        <strain evidence="2">DSM 12809 / NBRC 114555 / N2460</strain>
    </source>
</reference>
<evidence type="ECO:0000313" key="2">
    <source>
        <dbReference type="Proteomes" id="UP000002012"/>
    </source>
</evidence>
<gene>
    <name evidence="1" type="ordered locus">Dacet_1198</name>
</gene>
<dbReference type="EMBL" id="CP001968">
    <property type="protein sequence ID" value="ADD67970.1"/>
    <property type="molecule type" value="Genomic_DNA"/>
</dbReference>
<dbReference type="InParanoid" id="D4H7H1"/>
<dbReference type="KEGG" id="dap:Dacet_1198"/>
<dbReference type="Proteomes" id="UP000002012">
    <property type="component" value="Chromosome"/>
</dbReference>
<accession>D4H7H1</accession>
<dbReference type="RefSeq" id="WP_013010492.1">
    <property type="nucleotide sequence ID" value="NC_013943.1"/>
</dbReference>
<dbReference type="STRING" id="522772.Dacet_1198"/>
<evidence type="ECO:0000313" key="1">
    <source>
        <dbReference type="EMBL" id="ADD67970.1"/>
    </source>
</evidence>
<protein>
    <recommendedName>
        <fullName evidence="3">Methyltransferase type 11</fullName>
    </recommendedName>
</protein>
<dbReference type="AlphaFoldDB" id="D4H7H1"/>
<evidence type="ECO:0008006" key="3">
    <source>
        <dbReference type="Google" id="ProtNLM"/>
    </source>
</evidence>
<name>D4H7H1_DENA2</name>
<dbReference type="eggNOG" id="ENOG5030VQC">
    <property type="taxonomic scope" value="Bacteria"/>
</dbReference>
<dbReference type="HOGENOM" id="CLU_1233385_0_0_0"/>